<dbReference type="EMBL" id="RXIC02000024">
    <property type="protein sequence ID" value="KAB1210607.1"/>
    <property type="molecule type" value="Genomic_DNA"/>
</dbReference>
<evidence type="ECO:0000313" key="2">
    <source>
        <dbReference type="EMBL" id="KAB1210607.1"/>
    </source>
</evidence>
<sequence>MRFEVKRHDFLLLCVLVLAVLLLASSLFITDEKMRKISSARNGEDLFGAVDLKQRKLWPYEWAKPRERRAPKPPPPPPSVPSGPIP</sequence>
<accession>A0A6A1VFJ2</accession>
<gene>
    <name evidence="2" type="ORF">CJ030_MR6G010291</name>
</gene>
<keyword evidence="3" id="KW-1185">Reference proteome</keyword>
<dbReference type="AlphaFoldDB" id="A0A6A1VFJ2"/>
<protein>
    <submittedName>
        <fullName evidence="2">Uncharacterized protein</fullName>
    </submittedName>
</protein>
<feature type="region of interest" description="Disordered" evidence="1">
    <location>
        <begin position="63"/>
        <end position="86"/>
    </location>
</feature>
<name>A0A6A1VFJ2_9ROSI</name>
<feature type="compositionally biased region" description="Pro residues" evidence="1">
    <location>
        <begin position="72"/>
        <end position="86"/>
    </location>
</feature>
<evidence type="ECO:0000313" key="3">
    <source>
        <dbReference type="Proteomes" id="UP000516437"/>
    </source>
</evidence>
<reference evidence="2 3" key="1">
    <citation type="journal article" date="2019" name="Plant Biotechnol. J.">
        <title>The red bayberry genome and genetic basis of sex determination.</title>
        <authorList>
            <person name="Jia H.M."/>
            <person name="Jia H.J."/>
            <person name="Cai Q.L."/>
            <person name="Wang Y."/>
            <person name="Zhao H.B."/>
            <person name="Yang W.F."/>
            <person name="Wang G.Y."/>
            <person name="Li Y.H."/>
            <person name="Zhan D.L."/>
            <person name="Shen Y.T."/>
            <person name="Niu Q.F."/>
            <person name="Chang L."/>
            <person name="Qiu J."/>
            <person name="Zhao L."/>
            <person name="Xie H.B."/>
            <person name="Fu W.Y."/>
            <person name="Jin J."/>
            <person name="Li X.W."/>
            <person name="Jiao Y."/>
            <person name="Zhou C.C."/>
            <person name="Tu T."/>
            <person name="Chai C.Y."/>
            <person name="Gao J.L."/>
            <person name="Fan L.J."/>
            <person name="van de Weg E."/>
            <person name="Wang J.Y."/>
            <person name="Gao Z.S."/>
        </authorList>
    </citation>
    <scope>NUCLEOTIDE SEQUENCE [LARGE SCALE GENOMIC DNA]</scope>
    <source>
        <tissue evidence="2">Leaves</tissue>
    </source>
</reference>
<comment type="caution">
    <text evidence="2">The sequence shown here is derived from an EMBL/GenBank/DDBJ whole genome shotgun (WGS) entry which is preliminary data.</text>
</comment>
<dbReference type="Proteomes" id="UP000516437">
    <property type="component" value="Chromosome 6"/>
</dbReference>
<proteinExistence type="predicted"/>
<evidence type="ECO:0000256" key="1">
    <source>
        <dbReference type="SAM" id="MobiDB-lite"/>
    </source>
</evidence>
<organism evidence="2 3">
    <name type="scientific">Morella rubra</name>
    <name type="common">Chinese bayberry</name>
    <dbReference type="NCBI Taxonomy" id="262757"/>
    <lineage>
        <taxon>Eukaryota</taxon>
        <taxon>Viridiplantae</taxon>
        <taxon>Streptophyta</taxon>
        <taxon>Embryophyta</taxon>
        <taxon>Tracheophyta</taxon>
        <taxon>Spermatophyta</taxon>
        <taxon>Magnoliopsida</taxon>
        <taxon>eudicotyledons</taxon>
        <taxon>Gunneridae</taxon>
        <taxon>Pentapetalae</taxon>
        <taxon>rosids</taxon>
        <taxon>fabids</taxon>
        <taxon>Fagales</taxon>
        <taxon>Myricaceae</taxon>
        <taxon>Morella</taxon>
    </lineage>
</organism>